<keyword evidence="2" id="KW-1133">Transmembrane helix</keyword>
<evidence type="ECO:0000256" key="2">
    <source>
        <dbReference type="SAM" id="Phobius"/>
    </source>
</evidence>
<dbReference type="EMBL" id="CP042997">
    <property type="protein sequence ID" value="QEH33297.1"/>
    <property type="molecule type" value="Genomic_DNA"/>
</dbReference>
<reference evidence="4 5" key="1">
    <citation type="submission" date="2019-08" db="EMBL/GenBank/DDBJ databases">
        <title>Deep-cultivation of Planctomycetes and their phenomic and genomic characterization uncovers novel biology.</title>
        <authorList>
            <person name="Wiegand S."/>
            <person name="Jogler M."/>
            <person name="Boedeker C."/>
            <person name="Pinto D."/>
            <person name="Vollmers J."/>
            <person name="Rivas-Marin E."/>
            <person name="Kohn T."/>
            <person name="Peeters S.H."/>
            <person name="Heuer A."/>
            <person name="Rast P."/>
            <person name="Oberbeckmann S."/>
            <person name="Bunk B."/>
            <person name="Jeske O."/>
            <person name="Meyerdierks A."/>
            <person name="Storesund J.E."/>
            <person name="Kallscheuer N."/>
            <person name="Luecker S."/>
            <person name="Lage O.M."/>
            <person name="Pohl T."/>
            <person name="Merkel B.J."/>
            <person name="Hornburger P."/>
            <person name="Mueller R.-W."/>
            <person name="Bruemmer F."/>
            <person name="Labrenz M."/>
            <person name="Spormann A.M."/>
            <person name="Op den Camp H."/>
            <person name="Overmann J."/>
            <person name="Amann R."/>
            <person name="Jetten M.S.M."/>
            <person name="Mascher T."/>
            <person name="Medema M.H."/>
            <person name="Devos D.P."/>
            <person name="Kaster A.-K."/>
            <person name="Ovreas L."/>
            <person name="Rohde M."/>
            <person name="Galperin M.Y."/>
            <person name="Jogler C."/>
        </authorList>
    </citation>
    <scope>NUCLEOTIDE SEQUENCE [LARGE SCALE GENOMIC DNA]</scope>
    <source>
        <strain evidence="4 5">OJF2</strain>
    </source>
</reference>
<dbReference type="Proteomes" id="UP000324233">
    <property type="component" value="Chromosome"/>
</dbReference>
<dbReference type="RefSeq" id="WP_148593071.1">
    <property type="nucleotide sequence ID" value="NZ_CP042997.1"/>
</dbReference>
<feature type="domain" description="DUF1559" evidence="3">
    <location>
        <begin position="67"/>
        <end position="153"/>
    </location>
</feature>
<evidence type="ECO:0000313" key="4">
    <source>
        <dbReference type="EMBL" id="QEH33297.1"/>
    </source>
</evidence>
<organism evidence="4 5">
    <name type="scientific">Aquisphaera giovannonii</name>
    <dbReference type="NCBI Taxonomy" id="406548"/>
    <lineage>
        <taxon>Bacteria</taxon>
        <taxon>Pseudomonadati</taxon>
        <taxon>Planctomycetota</taxon>
        <taxon>Planctomycetia</taxon>
        <taxon>Isosphaerales</taxon>
        <taxon>Isosphaeraceae</taxon>
        <taxon>Aquisphaera</taxon>
    </lineage>
</organism>
<dbReference type="KEGG" id="agv:OJF2_17980"/>
<dbReference type="OrthoDB" id="285651at2"/>
<dbReference type="Pfam" id="PF07596">
    <property type="entry name" value="SBP_bac_10"/>
    <property type="match status" value="1"/>
</dbReference>
<name>A0A5B9VZA5_9BACT</name>
<sequence length="251" mass="27946">MNAEPRPAESPPQPADVPSPAIRRGRPFRLRPWHLVFPIAAVAGLFSLARYFERQRVRHEAIFAAQAGCQENLNALASAMAEYAKTFGHLPPPFQPDPDGKRRESWRATFLPRFGAAAAVGERYDFRKSWDSDENQHHAGDMPALYGCPAYRSVMPEGNASYRMINDLSAIDPAKLPRNAILLIESAGLPLDWRSPFDELSEEQVRSIASPHPSGFGVVLADFTSVRLKDVDRIRTVDGLYVLDEPKSVNP</sequence>
<keyword evidence="2" id="KW-0472">Membrane</keyword>
<feature type="compositionally biased region" description="Pro residues" evidence="1">
    <location>
        <begin position="8"/>
        <end position="17"/>
    </location>
</feature>
<gene>
    <name evidence="4" type="ORF">OJF2_17980</name>
</gene>
<dbReference type="AlphaFoldDB" id="A0A5B9VZA5"/>
<feature type="transmembrane region" description="Helical" evidence="2">
    <location>
        <begin position="33"/>
        <end position="52"/>
    </location>
</feature>
<feature type="region of interest" description="Disordered" evidence="1">
    <location>
        <begin position="1"/>
        <end position="22"/>
    </location>
</feature>
<keyword evidence="5" id="KW-1185">Reference proteome</keyword>
<dbReference type="InterPro" id="IPR011453">
    <property type="entry name" value="DUF1559"/>
</dbReference>
<accession>A0A5B9VZA5</accession>
<proteinExistence type="predicted"/>
<keyword evidence="2" id="KW-0812">Transmembrane</keyword>
<evidence type="ECO:0000313" key="5">
    <source>
        <dbReference type="Proteomes" id="UP000324233"/>
    </source>
</evidence>
<evidence type="ECO:0000259" key="3">
    <source>
        <dbReference type="Pfam" id="PF07596"/>
    </source>
</evidence>
<evidence type="ECO:0000256" key="1">
    <source>
        <dbReference type="SAM" id="MobiDB-lite"/>
    </source>
</evidence>
<protein>
    <recommendedName>
        <fullName evidence="3">DUF1559 domain-containing protein</fullName>
    </recommendedName>
</protein>